<feature type="domain" description="Epidermal growth factor receptor-like transmembrane-juxtamembrane segment" evidence="10">
    <location>
        <begin position="181"/>
        <end position="206"/>
    </location>
</feature>
<feature type="transmembrane region" description="Helical" evidence="9">
    <location>
        <begin position="180"/>
        <end position="202"/>
    </location>
</feature>
<evidence type="ECO:0000256" key="1">
    <source>
        <dbReference type="ARBA" id="ARBA00004167"/>
    </source>
</evidence>
<keyword evidence="5" id="KW-0067">ATP-binding</keyword>
<protein>
    <recommendedName>
        <fullName evidence="10">Epidermal growth factor receptor-like transmembrane-juxtamembrane segment domain-containing protein</fullName>
    </recommendedName>
</protein>
<feature type="region of interest" description="Disordered" evidence="8">
    <location>
        <begin position="128"/>
        <end position="178"/>
    </location>
</feature>
<name>A0A1V6UBU6_9EURO</name>
<evidence type="ECO:0000259" key="10">
    <source>
        <dbReference type="Pfam" id="PF21314"/>
    </source>
</evidence>
<proteinExistence type="predicted"/>
<keyword evidence="12" id="KW-1185">Reference proteome</keyword>
<feature type="region of interest" description="Disordered" evidence="8">
    <location>
        <begin position="225"/>
        <end position="277"/>
    </location>
</feature>
<dbReference type="GO" id="GO:0071944">
    <property type="term" value="C:cell periphery"/>
    <property type="evidence" value="ECO:0007669"/>
    <property type="project" value="UniProtKB-ARBA"/>
</dbReference>
<dbReference type="InterPro" id="IPR051694">
    <property type="entry name" value="Immunoregulatory_rcpt-like"/>
</dbReference>
<dbReference type="InterPro" id="IPR049328">
    <property type="entry name" value="TM_ErbB1"/>
</dbReference>
<feature type="compositionally biased region" description="Basic and acidic residues" evidence="8">
    <location>
        <begin position="259"/>
        <end position="271"/>
    </location>
</feature>
<dbReference type="Proteomes" id="UP000191500">
    <property type="component" value="Unassembled WGS sequence"/>
</dbReference>
<dbReference type="GO" id="GO:0016020">
    <property type="term" value="C:membrane"/>
    <property type="evidence" value="ECO:0007669"/>
    <property type="project" value="UniProtKB-SubCell"/>
</dbReference>
<comment type="subcellular location">
    <subcellularLocation>
        <location evidence="1">Membrane</location>
        <topology evidence="1">Single-pass membrane protein</topology>
    </subcellularLocation>
</comment>
<feature type="compositionally biased region" description="Basic and acidic residues" evidence="8">
    <location>
        <begin position="234"/>
        <end position="247"/>
    </location>
</feature>
<sequence>MSKSLWGPPSGFAIRRNGSCLQGECSTKAWNETKSSHDFFRCCPSNSICSDKYTGICCPDEADCRATISKPAHCANETWDLYQNDDGGYFCCDQSELGFKISAGVGCAVRGDPTVTGRAWLPVLSPGVNTTSSSSAIPSTSPTSSTTSSTTSDSSSPSTGYVTPSSYPTSSSSSSSHTGAIAGGVVGGVVGLAIIFASFWFFMRRRPKKQSQQDQTPVTEATMAQYHPVPPSEIRSELDSHSTRPSELEGPASASELPGYKDETPTVHELPENPSNR</sequence>
<keyword evidence="7 9" id="KW-0472">Membrane</keyword>
<dbReference type="STRING" id="36646.A0A1V6UBU6"/>
<evidence type="ECO:0000256" key="5">
    <source>
        <dbReference type="ARBA" id="ARBA00022840"/>
    </source>
</evidence>
<accession>A0A1V6UBU6</accession>
<comment type="caution">
    <text evidence="11">The sequence shown here is derived from an EMBL/GenBank/DDBJ whole genome shotgun (WGS) entry which is preliminary data.</text>
</comment>
<reference evidence="12" key="1">
    <citation type="journal article" date="2017" name="Nat. Microbiol.">
        <title>Global analysis of biosynthetic gene clusters reveals vast potential of secondary metabolite production in Penicillium species.</title>
        <authorList>
            <person name="Nielsen J.C."/>
            <person name="Grijseels S."/>
            <person name="Prigent S."/>
            <person name="Ji B."/>
            <person name="Dainat J."/>
            <person name="Nielsen K.F."/>
            <person name="Frisvad J.C."/>
            <person name="Workman M."/>
            <person name="Nielsen J."/>
        </authorList>
    </citation>
    <scope>NUCLEOTIDE SEQUENCE [LARGE SCALE GENOMIC DNA]</scope>
    <source>
        <strain evidence="12">IBT 31321</strain>
    </source>
</reference>
<evidence type="ECO:0000256" key="6">
    <source>
        <dbReference type="ARBA" id="ARBA00022989"/>
    </source>
</evidence>
<feature type="compositionally biased region" description="Low complexity" evidence="8">
    <location>
        <begin position="130"/>
        <end position="178"/>
    </location>
</feature>
<evidence type="ECO:0000256" key="2">
    <source>
        <dbReference type="ARBA" id="ARBA00022553"/>
    </source>
</evidence>
<evidence type="ECO:0000256" key="9">
    <source>
        <dbReference type="SAM" id="Phobius"/>
    </source>
</evidence>
<dbReference type="PANTHER" id="PTHR15549">
    <property type="entry name" value="PAIRED IMMUNOGLOBULIN-LIKE TYPE 2 RECEPTOR"/>
    <property type="match status" value="1"/>
</dbReference>
<keyword evidence="2" id="KW-0597">Phosphoprotein</keyword>
<evidence type="ECO:0000256" key="8">
    <source>
        <dbReference type="SAM" id="MobiDB-lite"/>
    </source>
</evidence>
<keyword evidence="3 9" id="KW-0812">Transmembrane</keyword>
<dbReference type="EMBL" id="MDDG01000013">
    <property type="protein sequence ID" value="OQE35393.1"/>
    <property type="molecule type" value="Genomic_DNA"/>
</dbReference>
<evidence type="ECO:0000256" key="3">
    <source>
        <dbReference type="ARBA" id="ARBA00022692"/>
    </source>
</evidence>
<dbReference type="GO" id="GO:0005524">
    <property type="term" value="F:ATP binding"/>
    <property type="evidence" value="ECO:0007669"/>
    <property type="project" value="UniProtKB-KW"/>
</dbReference>
<evidence type="ECO:0000313" key="12">
    <source>
        <dbReference type="Proteomes" id="UP000191500"/>
    </source>
</evidence>
<keyword evidence="6 9" id="KW-1133">Transmembrane helix</keyword>
<evidence type="ECO:0000256" key="4">
    <source>
        <dbReference type="ARBA" id="ARBA00022741"/>
    </source>
</evidence>
<gene>
    <name evidence="11" type="ORF">PENCOP_c013G04622</name>
</gene>
<organism evidence="11 12">
    <name type="scientific">Penicillium coprophilum</name>
    <dbReference type="NCBI Taxonomy" id="36646"/>
    <lineage>
        <taxon>Eukaryota</taxon>
        <taxon>Fungi</taxon>
        <taxon>Dikarya</taxon>
        <taxon>Ascomycota</taxon>
        <taxon>Pezizomycotina</taxon>
        <taxon>Eurotiomycetes</taxon>
        <taxon>Eurotiomycetidae</taxon>
        <taxon>Eurotiales</taxon>
        <taxon>Aspergillaceae</taxon>
        <taxon>Penicillium</taxon>
    </lineage>
</organism>
<evidence type="ECO:0000256" key="7">
    <source>
        <dbReference type="ARBA" id="ARBA00023136"/>
    </source>
</evidence>
<dbReference type="PANTHER" id="PTHR15549:SF26">
    <property type="entry name" value="AXIAL BUDDING PATTERN PROTEIN 2-RELATED"/>
    <property type="match status" value="1"/>
</dbReference>
<dbReference type="AlphaFoldDB" id="A0A1V6UBU6"/>
<dbReference type="Gene3D" id="1.20.5.510">
    <property type="entry name" value="Single helix bin"/>
    <property type="match status" value="1"/>
</dbReference>
<dbReference type="Pfam" id="PF21314">
    <property type="entry name" value="TM_ErbB1"/>
    <property type="match status" value="1"/>
</dbReference>
<evidence type="ECO:0000313" key="11">
    <source>
        <dbReference type="EMBL" id="OQE35393.1"/>
    </source>
</evidence>
<keyword evidence="4" id="KW-0547">Nucleotide-binding</keyword>